<sequence>MQPLFVATTTLWRTLDVASWPIPRRVAVLENAAISRPSDLSWAGGRGLAAFLASTALVGGKKVVELGAGCGLVSRCCVELGASVVATDYDDQALARVATNGNLEARFFDVFGGEGLPACDVLVASDIMYTSALAAKAGDRAAEALARGATVVFADSQGWAWQTTRERVLAAAPRTWESLINVHHRRATKRVRILVARHDDDVIRDIDIDRGHLVYCDDDDSWAVVATSLLGELHVVPLVPLDDHRLVLDPDVRAPVLLDVDRIGGDLVRR</sequence>
<dbReference type="Proteomes" id="UP001230188">
    <property type="component" value="Unassembled WGS sequence"/>
</dbReference>
<protein>
    <recommendedName>
        <fullName evidence="3">Methyltransferase domain-containing protein</fullName>
    </recommendedName>
</protein>
<dbReference type="Gene3D" id="3.40.50.150">
    <property type="entry name" value="Vaccinia Virus protein VP39"/>
    <property type="match status" value="1"/>
</dbReference>
<dbReference type="InterPro" id="IPR019410">
    <property type="entry name" value="Methyltransf_16"/>
</dbReference>
<evidence type="ECO:0008006" key="3">
    <source>
        <dbReference type="Google" id="ProtNLM"/>
    </source>
</evidence>
<evidence type="ECO:0000313" key="1">
    <source>
        <dbReference type="EMBL" id="KAJ8598480.1"/>
    </source>
</evidence>
<comment type="caution">
    <text evidence="1">The sequence shown here is derived from an EMBL/GenBank/DDBJ whole genome shotgun (WGS) entry which is preliminary data.</text>
</comment>
<dbReference type="SUPFAM" id="SSF53335">
    <property type="entry name" value="S-adenosyl-L-methionine-dependent methyltransferases"/>
    <property type="match status" value="1"/>
</dbReference>
<organism evidence="1 2">
    <name type="scientific">Chrysophaeum taylorii</name>
    <dbReference type="NCBI Taxonomy" id="2483200"/>
    <lineage>
        <taxon>Eukaryota</taxon>
        <taxon>Sar</taxon>
        <taxon>Stramenopiles</taxon>
        <taxon>Ochrophyta</taxon>
        <taxon>Pelagophyceae</taxon>
        <taxon>Pelagomonadales</taxon>
        <taxon>Pelagomonadaceae</taxon>
        <taxon>Chrysophaeum</taxon>
    </lineage>
</organism>
<dbReference type="EMBL" id="JAQMWT010000671">
    <property type="protein sequence ID" value="KAJ8598480.1"/>
    <property type="molecule type" value="Genomic_DNA"/>
</dbReference>
<name>A0AAD7U620_9STRA</name>
<evidence type="ECO:0000313" key="2">
    <source>
        <dbReference type="Proteomes" id="UP001230188"/>
    </source>
</evidence>
<keyword evidence="2" id="KW-1185">Reference proteome</keyword>
<accession>A0AAD7U620</accession>
<dbReference type="PANTHER" id="PTHR14614">
    <property type="entry name" value="HEPATOCELLULAR CARCINOMA-ASSOCIATED ANTIGEN"/>
    <property type="match status" value="1"/>
</dbReference>
<dbReference type="InterPro" id="IPR029063">
    <property type="entry name" value="SAM-dependent_MTases_sf"/>
</dbReference>
<proteinExistence type="predicted"/>
<dbReference type="AlphaFoldDB" id="A0AAD7U620"/>
<gene>
    <name evidence="1" type="ORF">CTAYLR_001329</name>
</gene>
<reference evidence="1" key="1">
    <citation type="submission" date="2023-01" db="EMBL/GenBank/DDBJ databases">
        <title>Metagenome sequencing of chrysophaentin producing Chrysophaeum taylorii.</title>
        <authorList>
            <person name="Davison J."/>
            <person name="Bewley C."/>
        </authorList>
    </citation>
    <scope>NUCLEOTIDE SEQUENCE</scope>
    <source>
        <strain evidence="1">NIES-1699</strain>
    </source>
</reference>